<dbReference type="GO" id="GO:0005634">
    <property type="term" value="C:nucleus"/>
    <property type="evidence" value="ECO:0007669"/>
    <property type="project" value="InterPro"/>
</dbReference>
<dbReference type="Proteomes" id="UP001210925">
    <property type="component" value="Unassembled WGS sequence"/>
</dbReference>
<dbReference type="PANTHER" id="PTHR12792">
    <property type="entry name" value="EXTRA SPINDLE POLES 1-RELATED"/>
    <property type="match status" value="1"/>
</dbReference>
<dbReference type="AlphaFoldDB" id="A0AAD5UGR2"/>
<comment type="caution">
    <text evidence="1">The sequence shown here is derived from an EMBL/GenBank/DDBJ whole genome shotgun (WGS) entry which is preliminary data.</text>
</comment>
<accession>A0AAD5UGR2</accession>
<proteinExistence type="predicted"/>
<dbReference type="EMBL" id="JADGKB010000041">
    <property type="protein sequence ID" value="KAJ3257206.1"/>
    <property type="molecule type" value="Genomic_DNA"/>
</dbReference>
<dbReference type="GO" id="GO:0051307">
    <property type="term" value="P:meiotic chromosome separation"/>
    <property type="evidence" value="ECO:0007669"/>
    <property type="project" value="TreeGrafter"/>
</dbReference>
<dbReference type="GO" id="GO:0072686">
    <property type="term" value="C:mitotic spindle"/>
    <property type="evidence" value="ECO:0007669"/>
    <property type="project" value="TreeGrafter"/>
</dbReference>
<name>A0AAD5UGR2_9FUNG</name>
<reference evidence="1" key="1">
    <citation type="submission" date="2020-05" db="EMBL/GenBank/DDBJ databases">
        <title>Phylogenomic resolution of chytrid fungi.</title>
        <authorList>
            <person name="Stajich J.E."/>
            <person name="Amses K."/>
            <person name="Simmons R."/>
            <person name="Seto K."/>
            <person name="Myers J."/>
            <person name="Bonds A."/>
            <person name="Quandt C.A."/>
            <person name="Barry K."/>
            <person name="Liu P."/>
            <person name="Grigoriev I."/>
            <person name="Longcore J.E."/>
            <person name="James T.Y."/>
        </authorList>
    </citation>
    <scope>NUCLEOTIDE SEQUENCE</scope>
    <source>
        <strain evidence="1">PLAUS21</strain>
    </source>
</reference>
<organism evidence="1 2">
    <name type="scientific">Boothiomyces macroporosus</name>
    <dbReference type="NCBI Taxonomy" id="261099"/>
    <lineage>
        <taxon>Eukaryota</taxon>
        <taxon>Fungi</taxon>
        <taxon>Fungi incertae sedis</taxon>
        <taxon>Chytridiomycota</taxon>
        <taxon>Chytridiomycota incertae sedis</taxon>
        <taxon>Chytridiomycetes</taxon>
        <taxon>Rhizophydiales</taxon>
        <taxon>Terramycetaceae</taxon>
        <taxon>Boothiomyces</taxon>
    </lineage>
</organism>
<sequence length="116" mass="13713">MEELRDDMLELISQFYFESNFKKDLMDYEKHVVIIPDKCMQCFPWESIPILRGKPVSRLPSYMLAQQRLPLNTYLDIKKTVYVLNPSGDLKKTQNTFQSLLESRYDLINKEIGADM</sequence>
<evidence type="ECO:0000313" key="1">
    <source>
        <dbReference type="EMBL" id="KAJ3257206.1"/>
    </source>
</evidence>
<dbReference type="GO" id="GO:0006508">
    <property type="term" value="P:proteolysis"/>
    <property type="evidence" value="ECO:0007669"/>
    <property type="project" value="InterPro"/>
</dbReference>
<evidence type="ECO:0000313" key="2">
    <source>
        <dbReference type="Proteomes" id="UP001210925"/>
    </source>
</evidence>
<gene>
    <name evidence="1" type="ORF">HK103_004904</name>
</gene>
<keyword evidence="2" id="KW-1185">Reference proteome</keyword>
<dbReference type="PANTHER" id="PTHR12792:SF0">
    <property type="entry name" value="SEPARIN"/>
    <property type="match status" value="1"/>
</dbReference>
<dbReference type="GO" id="GO:0005737">
    <property type="term" value="C:cytoplasm"/>
    <property type="evidence" value="ECO:0007669"/>
    <property type="project" value="TreeGrafter"/>
</dbReference>
<dbReference type="GO" id="GO:0004197">
    <property type="term" value="F:cysteine-type endopeptidase activity"/>
    <property type="evidence" value="ECO:0007669"/>
    <property type="project" value="InterPro"/>
</dbReference>
<dbReference type="InterPro" id="IPR005314">
    <property type="entry name" value="Peptidase_C50"/>
</dbReference>
<dbReference type="Pfam" id="PF03568">
    <property type="entry name" value="Separin_C"/>
    <property type="match status" value="1"/>
</dbReference>
<dbReference type="GO" id="GO:0044732">
    <property type="term" value="C:mitotic spindle pole body"/>
    <property type="evidence" value="ECO:0007669"/>
    <property type="project" value="TreeGrafter"/>
</dbReference>
<protein>
    <submittedName>
        <fullName evidence="1">Uncharacterized protein</fullName>
    </submittedName>
</protein>